<dbReference type="RefSeq" id="WP_012017257.1">
    <property type="nucleotide sequence ID" value="NC_009436.1"/>
</dbReference>
<evidence type="ECO:0000259" key="2">
    <source>
        <dbReference type="Pfam" id="PF00561"/>
    </source>
</evidence>
<evidence type="ECO:0000256" key="1">
    <source>
        <dbReference type="ARBA" id="ARBA00022801"/>
    </source>
</evidence>
<dbReference type="PANTHER" id="PTHR43798">
    <property type="entry name" value="MONOACYLGLYCEROL LIPASE"/>
    <property type="match status" value="1"/>
</dbReference>
<accession>A0A9J9GFX1</accession>
<sequence length="248" mass="27637">MSTTRGNSRLSYRSEGKGPLVIMLHGLLMDGQCWVDNGFVSAFSPFFRVVCPDLIGHGDSDRVDRQDFYTRENQVLTIVKLMDELGYDKAHVMGYSAGAWLAMGLLDSYPERLTSVVLGGWDCLNGIPETPFGKLSFAMFMDYARETAPELTQSLSPADERSAEYFFNELSKQFKDDGKLLARSTPKLFWAGANDPYYTSMSELAQQHAIRFVAGKGDHLGEVNHPDRETATHILNFVKARCLSGING</sequence>
<protein>
    <submittedName>
        <fullName evidence="3">Alpha/beta hydrolase fold protein</fullName>
    </submittedName>
</protein>
<dbReference type="InterPro" id="IPR050266">
    <property type="entry name" value="AB_hydrolase_sf"/>
</dbReference>
<dbReference type="SUPFAM" id="SSF53474">
    <property type="entry name" value="alpha/beta-Hydrolases"/>
    <property type="match status" value="1"/>
</dbReference>
<feature type="domain" description="AB hydrolase-1" evidence="2">
    <location>
        <begin position="19"/>
        <end position="204"/>
    </location>
</feature>
<dbReference type="AlphaFoldDB" id="A0A9J9GFX1"/>
<keyword evidence="4" id="KW-1185">Reference proteome</keyword>
<dbReference type="OrthoDB" id="9793083at2"/>
<dbReference type="GO" id="GO:0016020">
    <property type="term" value="C:membrane"/>
    <property type="evidence" value="ECO:0007669"/>
    <property type="project" value="TreeGrafter"/>
</dbReference>
<dbReference type="InterPro" id="IPR029058">
    <property type="entry name" value="AB_hydrolase_fold"/>
</dbReference>
<name>A0A9J9GFX1_ENT38</name>
<reference evidence="4" key="1">
    <citation type="journal article" date="2010" name="PLoS Genet.">
        <title>Genome sequence of the plant growth promoting endophytic bacterium Enterobacter sp. 638.</title>
        <authorList>
            <person name="Taghavi S."/>
            <person name="van der Lelie D."/>
            <person name="Hoffman A."/>
            <person name="Zhang Y.B."/>
            <person name="Walla M.D."/>
            <person name="Vangronsveld J."/>
            <person name="Newman L."/>
            <person name="Monchy S."/>
        </authorList>
    </citation>
    <scope>NUCLEOTIDE SEQUENCE [LARGE SCALE GENOMIC DNA]</scope>
    <source>
        <strain evidence="4">638</strain>
    </source>
</reference>
<dbReference type="Pfam" id="PF00561">
    <property type="entry name" value="Abhydrolase_1"/>
    <property type="match status" value="1"/>
</dbReference>
<dbReference type="KEGG" id="ent:Ent638_1865"/>
<keyword evidence="1 3" id="KW-0378">Hydrolase</keyword>
<proteinExistence type="predicted"/>
<gene>
    <name evidence="3" type="ordered locus">Ent638_1865</name>
</gene>
<dbReference type="InterPro" id="IPR000073">
    <property type="entry name" value="AB_hydrolase_1"/>
</dbReference>
<dbReference type="Proteomes" id="UP000000230">
    <property type="component" value="Chromosome"/>
</dbReference>
<dbReference type="PANTHER" id="PTHR43798:SF31">
    <property type="entry name" value="AB HYDROLASE SUPERFAMILY PROTEIN YCLE"/>
    <property type="match status" value="1"/>
</dbReference>
<dbReference type="GO" id="GO:0016787">
    <property type="term" value="F:hydrolase activity"/>
    <property type="evidence" value="ECO:0007669"/>
    <property type="project" value="UniProtKB-KW"/>
</dbReference>
<evidence type="ECO:0000313" key="3">
    <source>
        <dbReference type="EMBL" id="ABP60542.1"/>
    </source>
</evidence>
<dbReference type="EMBL" id="CP000653">
    <property type="protein sequence ID" value="ABP60542.1"/>
    <property type="molecule type" value="Genomic_DNA"/>
</dbReference>
<dbReference type="PRINTS" id="PR00111">
    <property type="entry name" value="ABHYDROLASE"/>
</dbReference>
<evidence type="ECO:0000313" key="4">
    <source>
        <dbReference type="Proteomes" id="UP000000230"/>
    </source>
</evidence>
<organism evidence="3 4">
    <name type="scientific">Enterobacter sp. (strain 638)</name>
    <dbReference type="NCBI Taxonomy" id="399742"/>
    <lineage>
        <taxon>Bacteria</taxon>
        <taxon>Pseudomonadati</taxon>
        <taxon>Pseudomonadota</taxon>
        <taxon>Gammaproteobacteria</taxon>
        <taxon>Enterobacterales</taxon>
        <taxon>Enterobacteriaceae</taxon>
        <taxon>Enterobacter</taxon>
    </lineage>
</organism>
<dbReference type="Gene3D" id="3.40.50.1820">
    <property type="entry name" value="alpha/beta hydrolase"/>
    <property type="match status" value="1"/>
</dbReference>